<feature type="disulfide bond" evidence="5">
    <location>
        <begin position="31"/>
        <end position="40"/>
    </location>
</feature>
<evidence type="ECO:0000256" key="1">
    <source>
        <dbReference type="ARBA" id="ARBA00022473"/>
    </source>
</evidence>
<dbReference type="SUPFAM" id="SSF57184">
    <property type="entry name" value="Growth factor receptor domain"/>
    <property type="match status" value="3"/>
</dbReference>
<dbReference type="CDD" id="cd00055">
    <property type="entry name" value="EGF_Lam"/>
    <property type="match status" value="1"/>
</dbReference>
<dbReference type="PANTHER" id="PTHR24043:SF8">
    <property type="entry name" value="EGF-LIKE DOMAIN-CONTAINING PROTEIN"/>
    <property type="match status" value="1"/>
</dbReference>
<dbReference type="Pfam" id="PF00053">
    <property type="entry name" value="EGF_laminin"/>
    <property type="match status" value="1"/>
</dbReference>
<sequence>MAVSRKGYVLIALCLLVLYINCLSGQPFSRCEPGWYGDGCDEKCHCKNHSSCYHYGVTCNGVGECDDGWFGPDCQYIDLVKEATYVIPSVMIPDNSDGVVPQYQHSYYYEWSSAFLFTWAQINAHGVNIQASIQVSVSDNTPWLKCPQNYFVSNVNNLNLYCGFEIYIKRINITISAVSTLFVKAIHISGGRELQPLKEIPIINTHFVEAKKQNGLLLMDFYFNESFYEQTCRVLFPSNVLVSRYEFLLHNKVRAITLGSSSRNSQRLLVTQNSIGPGQYTMLPNDNAPLNEVLITFTTTESLKDCSGIRILGDNTCPEGFYSSRCDNQCMCPLGQCWVSTGDCKINKTIESVTQLCPWGYYGERCDILCPVKCDDNGCDPISGHCSGCQPGYFGDSCHEICNITYYGSNCQNRCSSQCHLEFCTPNTGHCLECPSGKKGLLCDQDCSDGYYGRACSGMCPENCPSDCEKATGHCLICSKGYQGASCGRIQNWVHLSSDEIRLVKMLNRSQTECDPGTFGQNCSAECPKNCLESICDHKTGLCSACKPGYKGNQCTEACEPGKYGVSCFSSCPLKCQNGCDGVSGMCDSCQAGYVGSFCDEECTSNFYGENCASKCSADCSDLKCHSVNGKCLKCPPGKVGDFCEKECFKGFYGNNCESRCPLHCANQKCHIETGHCPACVLGYEGLSCERECRRGTFGVACNQTCPPNCNGDSCDAATGQCTECKPGYQGYQCEKVCKPTFYGDKCRTKCSELCREKLCHPETGSCIKCIPGTSGEFCQQACPPNTYGDDCIFRCSTDCKANASAPLDICHPVTGVCSYRESAPHQAEKEVGEKGVWVGITCTVVIGVIIVGLVCLFQKRRMSLMTMLGTSKRAQGFDNVVFTHQNAQSNV</sequence>
<keyword evidence="6" id="KW-1133">Transmembrane helix</keyword>
<dbReference type="PANTHER" id="PTHR24043">
    <property type="entry name" value="SCAVENGER RECEPTOR CLASS F"/>
    <property type="match status" value="1"/>
</dbReference>
<evidence type="ECO:0000256" key="4">
    <source>
        <dbReference type="ARBA" id="ARBA00023157"/>
    </source>
</evidence>
<comment type="caution">
    <text evidence="5">Lacks conserved residue(s) required for the propagation of feature annotation.</text>
</comment>
<dbReference type="InterPro" id="IPR000742">
    <property type="entry name" value="EGF"/>
</dbReference>
<dbReference type="EMBL" id="JASAOG010000070">
    <property type="protein sequence ID" value="KAK0055362.1"/>
    <property type="molecule type" value="Genomic_DNA"/>
</dbReference>
<dbReference type="PROSITE" id="PS51051">
    <property type="entry name" value="DSL"/>
    <property type="match status" value="1"/>
</dbReference>
<evidence type="ECO:0000313" key="10">
    <source>
        <dbReference type="Proteomes" id="UP001233172"/>
    </source>
</evidence>
<evidence type="ECO:0000256" key="5">
    <source>
        <dbReference type="PROSITE-ProRule" id="PRU00377"/>
    </source>
</evidence>
<accession>A0AAD8BIQ8</accession>
<keyword evidence="1" id="KW-0217">Developmental protein</keyword>
<dbReference type="GO" id="GO:0007154">
    <property type="term" value="P:cell communication"/>
    <property type="evidence" value="ECO:0007669"/>
    <property type="project" value="InterPro"/>
</dbReference>
<dbReference type="GO" id="GO:0016020">
    <property type="term" value="C:membrane"/>
    <property type="evidence" value="ECO:0007669"/>
    <property type="project" value="InterPro"/>
</dbReference>
<dbReference type="InterPro" id="IPR002049">
    <property type="entry name" value="LE_dom"/>
</dbReference>
<keyword evidence="6" id="KW-0472">Membrane</keyword>
<dbReference type="SMART" id="SM00261">
    <property type="entry name" value="FU"/>
    <property type="match status" value="5"/>
</dbReference>
<reference evidence="9" key="2">
    <citation type="submission" date="2023-04" db="EMBL/GenBank/DDBJ databases">
        <authorList>
            <person name="Bu L."/>
            <person name="Lu L."/>
            <person name="Laidemitt M.R."/>
            <person name="Zhang S.M."/>
            <person name="Mutuku M."/>
            <person name="Mkoji G."/>
            <person name="Steinauer M."/>
            <person name="Loker E.S."/>
        </authorList>
    </citation>
    <scope>NUCLEOTIDE SEQUENCE</scope>
    <source>
        <strain evidence="9">KasaAsao</strain>
        <tissue evidence="9">Whole Snail</tissue>
    </source>
</reference>
<organism evidence="9 10">
    <name type="scientific">Biomphalaria pfeifferi</name>
    <name type="common">Bloodfluke planorb</name>
    <name type="synonym">Freshwater snail</name>
    <dbReference type="NCBI Taxonomy" id="112525"/>
    <lineage>
        <taxon>Eukaryota</taxon>
        <taxon>Metazoa</taxon>
        <taxon>Spiralia</taxon>
        <taxon>Lophotrochozoa</taxon>
        <taxon>Mollusca</taxon>
        <taxon>Gastropoda</taxon>
        <taxon>Heterobranchia</taxon>
        <taxon>Euthyneura</taxon>
        <taxon>Panpulmonata</taxon>
        <taxon>Hygrophila</taxon>
        <taxon>Lymnaeoidea</taxon>
        <taxon>Planorbidae</taxon>
        <taxon>Biomphalaria</taxon>
    </lineage>
</organism>
<evidence type="ECO:0000256" key="7">
    <source>
        <dbReference type="SAM" id="SignalP"/>
    </source>
</evidence>
<dbReference type="Gene3D" id="2.170.300.10">
    <property type="entry name" value="Tie2 ligand-binding domain superfamily"/>
    <property type="match status" value="4"/>
</dbReference>
<evidence type="ECO:0000256" key="2">
    <source>
        <dbReference type="ARBA" id="ARBA00022536"/>
    </source>
</evidence>
<feature type="transmembrane region" description="Helical" evidence="6">
    <location>
        <begin position="837"/>
        <end position="858"/>
    </location>
</feature>
<dbReference type="InterPro" id="IPR006212">
    <property type="entry name" value="Furin_repeat"/>
</dbReference>
<feature type="disulfide bond" evidence="5">
    <location>
        <begin position="65"/>
        <end position="74"/>
    </location>
</feature>
<keyword evidence="6" id="KW-0812">Transmembrane</keyword>
<dbReference type="SMART" id="SM00181">
    <property type="entry name" value="EGF"/>
    <property type="match status" value="10"/>
</dbReference>
<feature type="chain" id="PRO_5042253430" evidence="7">
    <location>
        <begin position="26"/>
        <end position="892"/>
    </location>
</feature>
<reference evidence="9" key="1">
    <citation type="journal article" date="2023" name="PLoS Negl. Trop. Dis.">
        <title>A genome sequence for Biomphalaria pfeifferi, the major vector snail for the human-infecting parasite Schistosoma mansoni.</title>
        <authorList>
            <person name="Bu L."/>
            <person name="Lu L."/>
            <person name="Laidemitt M.R."/>
            <person name="Zhang S.M."/>
            <person name="Mutuku M."/>
            <person name="Mkoji G."/>
            <person name="Steinauer M."/>
            <person name="Loker E.S."/>
        </authorList>
    </citation>
    <scope>NUCLEOTIDE SEQUENCE</scope>
    <source>
        <strain evidence="9">KasaAsao</strain>
    </source>
</reference>
<protein>
    <submittedName>
        <fullName evidence="9">Multiple epidermal growth factor-like domains protein 11</fullName>
    </submittedName>
</protein>
<dbReference type="InterPro" id="IPR001774">
    <property type="entry name" value="DSL"/>
</dbReference>
<keyword evidence="3" id="KW-0677">Repeat</keyword>
<evidence type="ECO:0000256" key="6">
    <source>
        <dbReference type="SAM" id="Phobius"/>
    </source>
</evidence>
<keyword evidence="2" id="KW-0245">EGF-like domain</keyword>
<evidence type="ECO:0000256" key="3">
    <source>
        <dbReference type="ARBA" id="ARBA00022737"/>
    </source>
</evidence>
<name>A0AAD8BIQ8_BIOPF</name>
<keyword evidence="10" id="KW-1185">Reference proteome</keyword>
<evidence type="ECO:0000259" key="8">
    <source>
        <dbReference type="PROSITE" id="PS51051"/>
    </source>
</evidence>
<dbReference type="InterPro" id="IPR042635">
    <property type="entry name" value="MEGF10/SREC1/2-like"/>
</dbReference>
<dbReference type="GO" id="GO:0005044">
    <property type="term" value="F:scavenger receptor activity"/>
    <property type="evidence" value="ECO:0007669"/>
    <property type="project" value="InterPro"/>
</dbReference>
<dbReference type="InterPro" id="IPR009030">
    <property type="entry name" value="Growth_fac_rcpt_cys_sf"/>
</dbReference>
<comment type="caution">
    <text evidence="9">The sequence shown here is derived from an EMBL/GenBank/DDBJ whole genome shotgun (WGS) entry which is preliminary data.</text>
</comment>
<keyword evidence="7" id="KW-0732">Signal</keyword>
<gene>
    <name evidence="9" type="ORF">Bpfe_015122</name>
</gene>
<dbReference type="AlphaFoldDB" id="A0AAD8BIQ8"/>
<feature type="signal peptide" evidence="7">
    <location>
        <begin position="1"/>
        <end position="25"/>
    </location>
</feature>
<proteinExistence type="predicted"/>
<evidence type="ECO:0000313" key="9">
    <source>
        <dbReference type="EMBL" id="KAK0055362.1"/>
    </source>
</evidence>
<dbReference type="SMART" id="SM00180">
    <property type="entry name" value="EGF_Lam"/>
    <property type="match status" value="9"/>
</dbReference>
<keyword evidence="4 5" id="KW-1015">Disulfide bond</keyword>
<feature type="domain" description="DSL" evidence="8">
    <location>
        <begin position="29"/>
        <end position="74"/>
    </location>
</feature>
<dbReference type="Proteomes" id="UP001233172">
    <property type="component" value="Unassembled WGS sequence"/>
</dbReference>